<dbReference type="STRING" id="391936.S7S_01825"/>
<keyword evidence="1" id="KW-1133">Transmembrane helix</keyword>
<dbReference type="Proteomes" id="UP000006764">
    <property type="component" value="Chromosome"/>
</dbReference>
<feature type="transmembrane region" description="Helical" evidence="1">
    <location>
        <begin position="254"/>
        <end position="272"/>
    </location>
</feature>
<sequence>MPVLSWRQQLDDLFGWLQKHWLPVTGLVFFASVMLLHGYISRLGLLVGFSALEVLTVMPFVFCLVVFSVGGASFLVSLPLSVLLMPPRAGETPLVGRMLGMPQESPSRLRFGRKMIRGWILVWATSGAMLYLSLFLMNWLKLSEYQRVFLVVFPLTTASLLLSYLYVAILREKKWPVSFDYGMNLLMSVVGQGCVFLVLFSWIFQDSPTDNLSAWRFIWRASVSMLMLVMVAFLQIVLAVALAKYGKQQNLFKIGGGLGLAIVLILSIFPGAGDKLLEHILAGSVSGARACAKIEWYPEAGANFPRLLMQEDGSVSRPVRILAEIGGTLQVRLIHAEHDAVYLVPVSSLVSVMGCEATGLSETANRENP</sequence>
<feature type="transmembrane region" description="Helical" evidence="1">
    <location>
        <begin position="217"/>
        <end position="242"/>
    </location>
</feature>
<reference evidence="2 3" key="1">
    <citation type="journal article" date="2012" name="J. Bacteriol.">
        <title>Genome sequence of an alkane-degrading bacterium, Alcanivorax pacificus type strain W11-5, isolated from deep sea sediment.</title>
        <authorList>
            <person name="Lai Q."/>
            <person name="Shao Z."/>
        </authorList>
    </citation>
    <scope>NUCLEOTIDE SEQUENCE [LARGE SCALE GENOMIC DNA]</scope>
    <source>
        <strain evidence="2 3">W11-5</strain>
    </source>
</reference>
<protein>
    <submittedName>
        <fullName evidence="2">Membrane protein</fullName>
    </submittedName>
</protein>
<evidence type="ECO:0000313" key="2">
    <source>
        <dbReference type="EMBL" id="AJD46789.1"/>
    </source>
</evidence>
<evidence type="ECO:0000256" key="1">
    <source>
        <dbReference type="SAM" id="Phobius"/>
    </source>
</evidence>
<feature type="transmembrane region" description="Helical" evidence="1">
    <location>
        <begin position="148"/>
        <end position="169"/>
    </location>
</feature>
<feature type="transmembrane region" description="Helical" evidence="1">
    <location>
        <begin position="181"/>
        <end position="205"/>
    </location>
</feature>
<feature type="transmembrane region" description="Helical" evidence="1">
    <location>
        <begin position="60"/>
        <end position="84"/>
    </location>
</feature>
<dbReference type="KEGG" id="apac:S7S_01825"/>
<proteinExistence type="predicted"/>
<keyword evidence="1" id="KW-0812">Transmembrane</keyword>
<keyword evidence="3" id="KW-1185">Reference proteome</keyword>
<gene>
    <name evidence="2" type="ORF">S7S_01825</name>
</gene>
<evidence type="ECO:0000313" key="3">
    <source>
        <dbReference type="Proteomes" id="UP000006764"/>
    </source>
</evidence>
<feature type="transmembrane region" description="Helical" evidence="1">
    <location>
        <begin position="21"/>
        <end position="40"/>
    </location>
</feature>
<name>A0A0B4XFG0_9GAMM</name>
<keyword evidence="1" id="KW-0472">Membrane</keyword>
<dbReference type="AlphaFoldDB" id="A0A0B4XFG0"/>
<feature type="transmembrane region" description="Helical" evidence="1">
    <location>
        <begin position="118"/>
        <end position="136"/>
    </location>
</feature>
<dbReference type="HOGENOM" id="CLU_749318_0_0_6"/>
<dbReference type="EMBL" id="CP004387">
    <property type="protein sequence ID" value="AJD46789.1"/>
    <property type="molecule type" value="Genomic_DNA"/>
</dbReference>
<accession>A0A0B4XFG0</accession>
<organism evidence="2 3">
    <name type="scientific">Isoalcanivorax pacificus W11-5</name>
    <dbReference type="NCBI Taxonomy" id="391936"/>
    <lineage>
        <taxon>Bacteria</taxon>
        <taxon>Pseudomonadati</taxon>
        <taxon>Pseudomonadota</taxon>
        <taxon>Gammaproteobacteria</taxon>
        <taxon>Oceanospirillales</taxon>
        <taxon>Alcanivoracaceae</taxon>
        <taxon>Isoalcanivorax</taxon>
    </lineage>
</organism>